<evidence type="ECO:0000259" key="2">
    <source>
        <dbReference type="PROSITE" id="PS50279"/>
    </source>
</evidence>
<dbReference type="InterPro" id="IPR002223">
    <property type="entry name" value="Kunitz_BPTI"/>
</dbReference>
<protein>
    <recommendedName>
        <fullName evidence="2">BPTI/Kunitz inhibitor domain-containing protein</fullName>
    </recommendedName>
</protein>
<dbReference type="SMART" id="SM00131">
    <property type="entry name" value="KU"/>
    <property type="match status" value="1"/>
</dbReference>
<sequence length="356" mass="41664">MMLLIDTSNVMILLYDDYQLLLFACSLRYLIRNVNSCAQTQYDDFLHFSCLVKDGHFNQDETWWPCGSEFIVLVVGDDREHWPGRSYYFNTQVGECQTFVYGGCGGNENNFERKEDCESTCSRIHGDFNTLLPMRTVERHTCRRQLPSMLTSAVRYDTVVTPGANQIYKSNLRYLRGLIWKNVTSYRNQCSTNLRIVTVHANEATSLDVIEYAEHTPGTFNYLVNRFISNRLESIYTDYTSASKDWYQKTTVVGHNILNNRLADSQLRRLRFWAYTRNFTGASPLTLCRHCQQVYDPIHYLLSCPAYPKQRRILKGHLRPEDYKLPDRHLVALLKRKSTFLPDFITPLLQKDPYIY</sequence>
<dbReference type="Proteomes" id="UP001208570">
    <property type="component" value="Unassembled WGS sequence"/>
</dbReference>
<gene>
    <name evidence="3" type="ORF">LSH36_670g00039</name>
</gene>
<evidence type="ECO:0000313" key="4">
    <source>
        <dbReference type="Proteomes" id="UP001208570"/>
    </source>
</evidence>
<keyword evidence="1" id="KW-1015">Disulfide bond</keyword>
<dbReference type="InterPro" id="IPR050098">
    <property type="entry name" value="TFPI/VKTCI-like"/>
</dbReference>
<dbReference type="GO" id="GO:0005615">
    <property type="term" value="C:extracellular space"/>
    <property type="evidence" value="ECO:0007669"/>
    <property type="project" value="TreeGrafter"/>
</dbReference>
<dbReference type="AlphaFoldDB" id="A0AAD9J3Y0"/>
<dbReference type="InterPro" id="IPR020901">
    <property type="entry name" value="Prtase_inh_Kunz-CS"/>
</dbReference>
<dbReference type="InterPro" id="IPR036880">
    <property type="entry name" value="Kunitz_BPTI_sf"/>
</dbReference>
<evidence type="ECO:0000256" key="1">
    <source>
        <dbReference type="ARBA" id="ARBA00023157"/>
    </source>
</evidence>
<comment type="caution">
    <text evidence="3">The sequence shown here is derived from an EMBL/GenBank/DDBJ whole genome shotgun (WGS) entry which is preliminary data.</text>
</comment>
<name>A0AAD9J3Y0_9ANNE</name>
<dbReference type="PROSITE" id="PS50279">
    <property type="entry name" value="BPTI_KUNITZ_2"/>
    <property type="match status" value="1"/>
</dbReference>
<dbReference type="Pfam" id="PF00014">
    <property type="entry name" value="Kunitz_BPTI"/>
    <property type="match status" value="1"/>
</dbReference>
<reference evidence="3" key="1">
    <citation type="journal article" date="2023" name="Mol. Biol. Evol.">
        <title>Third-Generation Sequencing Reveals the Adaptive Role of the Epigenome in Three Deep-Sea Polychaetes.</title>
        <authorList>
            <person name="Perez M."/>
            <person name="Aroh O."/>
            <person name="Sun Y."/>
            <person name="Lan Y."/>
            <person name="Juniper S.K."/>
            <person name="Young C.R."/>
            <person name="Angers B."/>
            <person name="Qian P.Y."/>
        </authorList>
    </citation>
    <scope>NUCLEOTIDE SEQUENCE</scope>
    <source>
        <strain evidence="3">P08H-3</strain>
    </source>
</reference>
<keyword evidence="4" id="KW-1185">Reference proteome</keyword>
<proteinExistence type="predicted"/>
<organism evidence="3 4">
    <name type="scientific">Paralvinella palmiformis</name>
    <dbReference type="NCBI Taxonomy" id="53620"/>
    <lineage>
        <taxon>Eukaryota</taxon>
        <taxon>Metazoa</taxon>
        <taxon>Spiralia</taxon>
        <taxon>Lophotrochozoa</taxon>
        <taxon>Annelida</taxon>
        <taxon>Polychaeta</taxon>
        <taxon>Sedentaria</taxon>
        <taxon>Canalipalpata</taxon>
        <taxon>Terebellida</taxon>
        <taxon>Terebelliformia</taxon>
        <taxon>Alvinellidae</taxon>
        <taxon>Paralvinella</taxon>
    </lineage>
</organism>
<dbReference type="PROSITE" id="PS00280">
    <property type="entry name" value="BPTI_KUNITZ_1"/>
    <property type="match status" value="1"/>
</dbReference>
<dbReference type="EMBL" id="JAODUP010000670">
    <property type="protein sequence ID" value="KAK2145581.1"/>
    <property type="molecule type" value="Genomic_DNA"/>
</dbReference>
<dbReference type="Gene3D" id="4.10.410.10">
    <property type="entry name" value="Pancreatic trypsin inhibitor Kunitz domain"/>
    <property type="match status" value="1"/>
</dbReference>
<dbReference type="PANTHER" id="PTHR10083">
    <property type="entry name" value="KUNITZ-TYPE PROTEASE INHIBITOR-RELATED"/>
    <property type="match status" value="1"/>
</dbReference>
<dbReference type="SUPFAM" id="SSF57362">
    <property type="entry name" value="BPTI-like"/>
    <property type="match status" value="1"/>
</dbReference>
<feature type="domain" description="BPTI/Kunitz inhibitor" evidence="2">
    <location>
        <begin position="87"/>
        <end position="121"/>
    </location>
</feature>
<dbReference type="PRINTS" id="PR00759">
    <property type="entry name" value="BASICPTASE"/>
</dbReference>
<evidence type="ECO:0000313" key="3">
    <source>
        <dbReference type="EMBL" id="KAK2145581.1"/>
    </source>
</evidence>
<accession>A0AAD9J3Y0</accession>
<dbReference type="GO" id="GO:0004867">
    <property type="term" value="F:serine-type endopeptidase inhibitor activity"/>
    <property type="evidence" value="ECO:0007669"/>
    <property type="project" value="InterPro"/>
</dbReference>
<dbReference type="PANTHER" id="PTHR10083:SF374">
    <property type="entry name" value="BPTI_KUNITZ INHIBITOR DOMAIN-CONTAINING PROTEIN"/>
    <property type="match status" value="1"/>
</dbReference>
<dbReference type="CDD" id="cd00109">
    <property type="entry name" value="Kunitz-type"/>
    <property type="match status" value="1"/>
</dbReference>